<feature type="region of interest" description="Disordered" evidence="1">
    <location>
        <begin position="1"/>
        <end position="23"/>
    </location>
</feature>
<evidence type="ECO:0000256" key="1">
    <source>
        <dbReference type="SAM" id="MobiDB-lite"/>
    </source>
</evidence>
<sequence length="82" mass="9177">MRDRPFEDREYPEPDNEDDDDLITQTVTCPSCGREVYEDAEQCPICGDYITPGSSSVFAGKPIWFVVIAILGIIAFILTFAL</sequence>
<dbReference type="EMBL" id="CP036279">
    <property type="protein sequence ID" value="QDU63745.1"/>
    <property type="molecule type" value="Genomic_DNA"/>
</dbReference>
<dbReference type="AlphaFoldDB" id="A0A518B9T5"/>
<reference evidence="4 5" key="1">
    <citation type="submission" date="2019-02" db="EMBL/GenBank/DDBJ databases">
        <title>Deep-cultivation of Planctomycetes and their phenomic and genomic characterization uncovers novel biology.</title>
        <authorList>
            <person name="Wiegand S."/>
            <person name="Jogler M."/>
            <person name="Boedeker C."/>
            <person name="Pinto D."/>
            <person name="Vollmers J."/>
            <person name="Rivas-Marin E."/>
            <person name="Kohn T."/>
            <person name="Peeters S.H."/>
            <person name="Heuer A."/>
            <person name="Rast P."/>
            <person name="Oberbeckmann S."/>
            <person name="Bunk B."/>
            <person name="Jeske O."/>
            <person name="Meyerdierks A."/>
            <person name="Storesund J.E."/>
            <person name="Kallscheuer N."/>
            <person name="Luecker S."/>
            <person name="Lage O.M."/>
            <person name="Pohl T."/>
            <person name="Merkel B.J."/>
            <person name="Hornburger P."/>
            <person name="Mueller R.-W."/>
            <person name="Bruemmer F."/>
            <person name="Labrenz M."/>
            <person name="Spormann A.M."/>
            <person name="Op den Camp H."/>
            <person name="Overmann J."/>
            <person name="Amann R."/>
            <person name="Jetten M.S.M."/>
            <person name="Mascher T."/>
            <person name="Medema M.H."/>
            <person name="Devos D.P."/>
            <person name="Kaster A.-K."/>
            <person name="Ovreas L."/>
            <person name="Rohde M."/>
            <person name="Galperin M.Y."/>
            <person name="Jogler C."/>
        </authorList>
    </citation>
    <scope>NUCLEOTIDE SEQUENCE [LARGE SCALE GENOMIC DNA]</scope>
    <source>
        <strain evidence="4 5">Pan216</strain>
    </source>
</reference>
<dbReference type="Pfam" id="PF13240">
    <property type="entry name" value="Zn_Ribbon_1"/>
    <property type="match status" value="1"/>
</dbReference>
<evidence type="ECO:0000259" key="3">
    <source>
        <dbReference type="Pfam" id="PF13240"/>
    </source>
</evidence>
<feature type="domain" description="Zinc-ribbon" evidence="3">
    <location>
        <begin position="29"/>
        <end position="47"/>
    </location>
</feature>
<dbReference type="RefSeq" id="WP_145261444.1">
    <property type="nucleotide sequence ID" value="NZ_CP036279.1"/>
</dbReference>
<protein>
    <recommendedName>
        <fullName evidence="3">Zinc-ribbon domain-containing protein</fullName>
    </recommendedName>
</protein>
<name>A0A518B9T5_9BACT</name>
<dbReference type="OrthoDB" id="292190at2"/>
<feature type="compositionally biased region" description="Basic and acidic residues" evidence="1">
    <location>
        <begin position="1"/>
        <end position="12"/>
    </location>
</feature>
<evidence type="ECO:0000256" key="2">
    <source>
        <dbReference type="SAM" id="Phobius"/>
    </source>
</evidence>
<accession>A0A518B9T5</accession>
<keyword evidence="2" id="KW-0472">Membrane</keyword>
<evidence type="ECO:0000313" key="4">
    <source>
        <dbReference type="EMBL" id="QDU63745.1"/>
    </source>
</evidence>
<dbReference type="Proteomes" id="UP000317093">
    <property type="component" value="Chromosome"/>
</dbReference>
<evidence type="ECO:0000313" key="5">
    <source>
        <dbReference type="Proteomes" id="UP000317093"/>
    </source>
</evidence>
<keyword evidence="5" id="KW-1185">Reference proteome</keyword>
<keyword evidence="2" id="KW-1133">Transmembrane helix</keyword>
<keyword evidence="2" id="KW-0812">Transmembrane</keyword>
<dbReference type="InterPro" id="IPR026870">
    <property type="entry name" value="Zinc_ribbon_dom"/>
</dbReference>
<organism evidence="4 5">
    <name type="scientific">Kolteria novifilia</name>
    <dbReference type="NCBI Taxonomy" id="2527975"/>
    <lineage>
        <taxon>Bacteria</taxon>
        <taxon>Pseudomonadati</taxon>
        <taxon>Planctomycetota</taxon>
        <taxon>Planctomycetia</taxon>
        <taxon>Kolteriales</taxon>
        <taxon>Kolteriaceae</taxon>
        <taxon>Kolteria</taxon>
    </lineage>
</organism>
<proteinExistence type="predicted"/>
<dbReference type="KEGG" id="knv:Pan216_46260"/>
<gene>
    <name evidence="4" type="ORF">Pan216_46260</name>
</gene>
<feature type="transmembrane region" description="Helical" evidence="2">
    <location>
        <begin position="63"/>
        <end position="81"/>
    </location>
</feature>
<feature type="compositionally biased region" description="Acidic residues" evidence="1">
    <location>
        <begin position="13"/>
        <end position="22"/>
    </location>
</feature>